<evidence type="ECO:0000256" key="1">
    <source>
        <dbReference type="ARBA" id="ARBA00005952"/>
    </source>
</evidence>
<evidence type="ECO:0000256" key="3">
    <source>
        <dbReference type="ARBA" id="ARBA00022884"/>
    </source>
</evidence>
<dbReference type="SUPFAM" id="SSF48013">
    <property type="entry name" value="NusB-like"/>
    <property type="match status" value="1"/>
</dbReference>
<evidence type="ECO:0000256" key="2">
    <source>
        <dbReference type="ARBA" id="ARBA00022814"/>
    </source>
</evidence>
<comment type="similarity">
    <text evidence="1 6">Belongs to the NusB family.</text>
</comment>
<name>A0A1F5EBT9_9BACT</name>
<dbReference type="Proteomes" id="UP000177481">
    <property type="component" value="Unassembled WGS sequence"/>
</dbReference>
<dbReference type="GO" id="GO:0006353">
    <property type="term" value="P:DNA-templated transcription termination"/>
    <property type="evidence" value="ECO:0007669"/>
    <property type="project" value="UniProtKB-UniRule"/>
</dbReference>
<keyword evidence="3 6" id="KW-0694">RNA-binding</keyword>
<dbReference type="AlphaFoldDB" id="A0A1F5EBT9"/>
<evidence type="ECO:0000313" key="10">
    <source>
        <dbReference type="Proteomes" id="UP000177481"/>
    </source>
</evidence>
<proteinExistence type="inferred from homology"/>
<dbReference type="PANTHER" id="PTHR11078:SF3">
    <property type="entry name" value="ANTITERMINATION NUSB DOMAIN-CONTAINING PROTEIN"/>
    <property type="match status" value="1"/>
</dbReference>
<dbReference type="Gene3D" id="1.10.940.10">
    <property type="entry name" value="NusB-like"/>
    <property type="match status" value="1"/>
</dbReference>
<dbReference type="GO" id="GO:0031564">
    <property type="term" value="P:transcription antitermination"/>
    <property type="evidence" value="ECO:0007669"/>
    <property type="project" value="UniProtKB-KW"/>
</dbReference>
<evidence type="ECO:0000256" key="5">
    <source>
        <dbReference type="ARBA" id="ARBA00023163"/>
    </source>
</evidence>
<dbReference type="HAMAP" id="MF_00073">
    <property type="entry name" value="NusB"/>
    <property type="match status" value="1"/>
</dbReference>
<dbReference type="STRING" id="1797471.A3A71_02425"/>
<dbReference type="GO" id="GO:0003723">
    <property type="term" value="F:RNA binding"/>
    <property type="evidence" value="ECO:0007669"/>
    <property type="project" value="UniProtKB-UniRule"/>
</dbReference>
<evidence type="ECO:0000259" key="8">
    <source>
        <dbReference type="Pfam" id="PF01029"/>
    </source>
</evidence>
<accession>A0A1F5EBT9</accession>
<dbReference type="InterPro" id="IPR035926">
    <property type="entry name" value="NusB-like_sf"/>
</dbReference>
<sequence>MSVNRHLSRTVAMQSLYEWDFHQEKPILEISERVMGPVEKDIDVEYLNRVVEGTMKNLKLIDSLIEQAAPEWPLEQISVIDKSILRLASYELLKDKDIPPKVAINEAVEIAKTFGGENSSKFINGVLGTLYRQSDRYVEETEEAETDEAETENNDKTS</sequence>
<reference evidence="9 10" key="1">
    <citation type="journal article" date="2016" name="Nat. Commun.">
        <title>Thousands of microbial genomes shed light on interconnected biogeochemical processes in an aquifer system.</title>
        <authorList>
            <person name="Anantharaman K."/>
            <person name="Brown C.T."/>
            <person name="Hug L.A."/>
            <person name="Sharon I."/>
            <person name="Castelle C.J."/>
            <person name="Probst A.J."/>
            <person name="Thomas B.C."/>
            <person name="Singh A."/>
            <person name="Wilkins M.J."/>
            <person name="Karaoz U."/>
            <person name="Brodie E.L."/>
            <person name="Williams K.H."/>
            <person name="Hubbard S.S."/>
            <person name="Banfield J.F."/>
        </authorList>
    </citation>
    <scope>NUCLEOTIDE SEQUENCE [LARGE SCALE GENOMIC DNA]</scope>
</reference>
<organism evidence="9 10">
    <name type="scientific">Candidatus Berkelbacteria bacterium RIFCSPLOWO2_01_FULL_50_28</name>
    <dbReference type="NCBI Taxonomy" id="1797471"/>
    <lineage>
        <taxon>Bacteria</taxon>
        <taxon>Candidatus Berkelbacteria</taxon>
    </lineage>
</organism>
<comment type="function">
    <text evidence="6">Involved in transcription antitermination. Required for transcription of ribosomal RNA (rRNA) genes. Binds specifically to the boxA antiterminator sequence of the ribosomal RNA (rrn) operons.</text>
</comment>
<dbReference type="GO" id="GO:0005829">
    <property type="term" value="C:cytosol"/>
    <property type="evidence" value="ECO:0007669"/>
    <property type="project" value="TreeGrafter"/>
</dbReference>
<feature type="domain" description="NusB/RsmB/TIM44" evidence="8">
    <location>
        <begin position="8"/>
        <end position="132"/>
    </location>
</feature>
<dbReference type="EMBL" id="MEZX01000002">
    <property type="protein sequence ID" value="OGD64877.1"/>
    <property type="molecule type" value="Genomic_DNA"/>
</dbReference>
<evidence type="ECO:0000256" key="6">
    <source>
        <dbReference type="HAMAP-Rule" id="MF_00073"/>
    </source>
</evidence>
<evidence type="ECO:0000256" key="7">
    <source>
        <dbReference type="SAM" id="MobiDB-lite"/>
    </source>
</evidence>
<gene>
    <name evidence="6" type="primary">nusB</name>
    <name evidence="9" type="ORF">A3A71_02425</name>
</gene>
<comment type="caution">
    <text evidence="9">The sequence shown here is derived from an EMBL/GenBank/DDBJ whole genome shotgun (WGS) entry which is preliminary data.</text>
</comment>
<keyword evidence="5 6" id="KW-0804">Transcription</keyword>
<keyword evidence="2 6" id="KW-0889">Transcription antitermination</keyword>
<keyword evidence="4 6" id="KW-0805">Transcription regulation</keyword>
<evidence type="ECO:0000313" key="9">
    <source>
        <dbReference type="EMBL" id="OGD64877.1"/>
    </source>
</evidence>
<feature type="compositionally biased region" description="Acidic residues" evidence="7">
    <location>
        <begin position="140"/>
        <end position="152"/>
    </location>
</feature>
<protein>
    <recommendedName>
        <fullName evidence="6">Transcription antitermination protein NusB</fullName>
    </recommendedName>
    <alternativeName>
        <fullName evidence="6">Antitermination factor NusB</fullName>
    </alternativeName>
</protein>
<dbReference type="NCBIfam" id="TIGR01951">
    <property type="entry name" value="nusB"/>
    <property type="match status" value="1"/>
</dbReference>
<dbReference type="InterPro" id="IPR011605">
    <property type="entry name" value="NusB_fam"/>
</dbReference>
<dbReference type="PANTHER" id="PTHR11078">
    <property type="entry name" value="N UTILIZATION SUBSTANCE PROTEIN B-RELATED"/>
    <property type="match status" value="1"/>
</dbReference>
<dbReference type="InterPro" id="IPR006027">
    <property type="entry name" value="NusB_RsmB_TIM44"/>
</dbReference>
<evidence type="ECO:0000256" key="4">
    <source>
        <dbReference type="ARBA" id="ARBA00023015"/>
    </source>
</evidence>
<feature type="region of interest" description="Disordered" evidence="7">
    <location>
        <begin position="137"/>
        <end position="158"/>
    </location>
</feature>
<dbReference type="Pfam" id="PF01029">
    <property type="entry name" value="NusB"/>
    <property type="match status" value="1"/>
</dbReference>